<evidence type="ECO:0000313" key="2">
    <source>
        <dbReference type="Proteomes" id="UP001642260"/>
    </source>
</evidence>
<keyword evidence="2" id="KW-1185">Reference proteome</keyword>
<organism evidence="1 2">
    <name type="scientific">Eruca vesicaria subsp. sativa</name>
    <name type="common">Garden rocket</name>
    <name type="synonym">Eruca sativa</name>
    <dbReference type="NCBI Taxonomy" id="29727"/>
    <lineage>
        <taxon>Eukaryota</taxon>
        <taxon>Viridiplantae</taxon>
        <taxon>Streptophyta</taxon>
        <taxon>Embryophyta</taxon>
        <taxon>Tracheophyta</taxon>
        <taxon>Spermatophyta</taxon>
        <taxon>Magnoliopsida</taxon>
        <taxon>eudicotyledons</taxon>
        <taxon>Gunneridae</taxon>
        <taxon>Pentapetalae</taxon>
        <taxon>rosids</taxon>
        <taxon>malvids</taxon>
        <taxon>Brassicales</taxon>
        <taxon>Brassicaceae</taxon>
        <taxon>Brassiceae</taxon>
        <taxon>Eruca</taxon>
    </lineage>
</organism>
<evidence type="ECO:0000313" key="1">
    <source>
        <dbReference type="EMBL" id="CAH8353334.1"/>
    </source>
</evidence>
<proteinExistence type="predicted"/>
<reference evidence="1 2" key="1">
    <citation type="submission" date="2022-03" db="EMBL/GenBank/DDBJ databases">
        <authorList>
            <person name="Macdonald S."/>
            <person name="Ahmed S."/>
            <person name="Newling K."/>
        </authorList>
    </citation>
    <scope>NUCLEOTIDE SEQUENCE [LARGE SCALE GENOMIC DNA]</scope>
</reference>
<comment type="caution">
    <text evidence="1">The sequence shown here is derived from an EMBL/GenBank/DDBJ whole genome shotgun (WGS) entry which is preliminary data.</text>
</comment>
<dbReference type="EMBL" id="CAKOAT010180710">
    <property type="protein sequence ID" value="CAH8353334.1"/>
    <property type="molecule type" value="Genomic_DNA"/>
</dbReference>
<protein>
    <submittedName>
        <fullName evidence="1">Uncharacterized protein</fullName>
    </submittedName>
</protein>
<dbReference type="AlphaFoldDB" id="A0ABC8K953"/>
<sequence>MLQPIENKVNEEAKLMERETVLQENESGEKKEAEQVEIKEPTIVAEVDTELAMRRYQKRSK</sequence>
<dbReference type="Proteomes" id="UP001642260">
    <property type="component" value="Unassembled WGS sequence"/>
</dbReference>
<gene>
    <name evidence="1" type="ORF">ERUC_LOCUS19089</name>
</gene>
<accession>A0ABC8K953</accession>
<name>A0ABC8K953_ERUVS</name>